<protein>
    <recommendedName>
        <fullName evidence="2">Squalene cyclase C-terminal domain-containing protein</fullName>
    </recommendedName>
</protein>
<sequence length="374" mass="39957">MKYLRPLTGATVLTLALAFGTGLTTAQEKKGGGPKAKSWDEVADAAVGYLKTTQAEDGSWSKPTHVGITGVVLQGLFKSGKVTATDPMAAKGLKFVEGFVNAKDGSLAGEGDAVRHKFYMTATNLQAFKASGDKKYDPTVAAAAAYFKKGQVGADDAKPQTDVNFGGFGYGPGARGDISNTHFALDALVAAGTPKDDVAFKKAVVFVSRMQNLKGEFNDQPWADKINDGSFIYVAGTGDAARPGYGSMTYAGLKCLALCGVSKDDPRHKKAMEWIAKNYSVDINPGRQEGAGGQGYYYYLVSMARCFTTLGLDEVTDANGKVHDWRAEITRALANRQKRDGSWSSDFPVWMESDPNLDVGYALIALSYTKPKAK</sequence>
<keyword evidence="4" id="KW-1185">Reference proteome</keyword>
<evidence type="ECO:0000313" key="3">
    <source>
        <dbReference type="EMBL" id="QEL15822.1"/>
    </source>
</evidence>
<feature type="domain" description="Squalene cyclase C-terminal" evidence="2">
    <location>
        <begin position="121"/>
        <end position="346"/>
    </location>
</feature>
<dbReference type="EMBL" id="CP042425">
    <property type="protein sequence ID" value="QEL15822.1"/>
    <property type="molecule type" value="Genomic_DNA"/>
</dbReference>
<gene>
    <name evidence="3" type="ORF">PX52LOC_02758</name>
</gene>
<feature type="chain" id="PRO_5022843012" description="Squalene cyclase C-terminal domain-containing protein" evidence="1">
    <location>
        <begin position="27"/>
        <end position="374"/>
    </location>
</feature>
<dbReference type="Pfam" id="PF13243">
    <property type="entry name" value="SQHop_cyclase_C"/>
    <property type="match status" value="1"/>
</dbReference>
<dbReference type="InterPro" id="IPR032696">
    <property type="entry name" value="SQ_cyclase_C"/>
</dbReference>
<proteinExistence type="predicted"/>
<keyword evidence="1" id="KW-0732">Signal</keyword>
<dbReference type="SUPFAM" id="SSF48239">
    <property type="entry name" value="Terpenoid cyclases/Protein prenyltransferases"/>
    <property type="match status" value="1"/>
</dbReference>
<dbReference type="InterPro" id="IPR008930">
    <property type="entry name" value="Terpenoid_cyclase/PrenylTrfase"/>
</dbReference>
<dbReference type="KEGG" id="lrs:PX52LOC_02758"/>
<dbReference type="RefSeq" id="WP_149110598.1">
    <property type="nucleotide sequence ID" value="NZ_CP042425.1"/>
</dbReference>
<dbReference type="CDD" id="cd00688">
    <property type="entry name" value="ISOPREN_C2_like"/>
    <property type="match status" value="1"/>
</dbReference>
<evidence type="ECO:0000313" key="4">
    <source>
        <dbReference type="Proteomes" id="UP000324974"/>
    </source>
</evidence>
<evidence type="ECO:0000256" key="1">
    <source>
        <dbReference type="SAM" id="SignalP"/>
    </source>
</evidence>
<name>A0A5C1ADH8_9BACT</name>
<reference evidence="4" key="1">
    <citation type="submission" date="2019-08" db="EMBL/GenBank/DDBJ databases">
        <title>Limnoglobus roseus gen. nov., sp. nov., a novel freshwater planctomycete with a giant genome from the family Gemmataceae.</title>
        <authorList>
            <person name="Kulichevskaya I.S."/>
            <person name="Naumoff D.G."/>
            <person name="Miroshnikov K."/>
            <person name="Ivanova A."/>
            <person name="Philippov D.A."/>
            <person name="Hakobyan A."/>
            <person name="Rijpstra I.C."/>
            <person name="Sinninghe Damste J.S."/>
            <person name="Liesack W."/>
            <person name="Dedysh S.N."/>
        </authorList>
    </citation>
    <scope>NUCLEOTIDE SEQUENCE [LARGE SCALE GENOMIC DNA]</scope>
    <source>
        <strain evidence="4">PX52</strain>
    </source>
</reference>
<feature type="signal peptide" evidence="1">
    <location>
        <begin position="1"/>
        <end position="26"/>
    </location>
</feature>
<evidence type="ECO:0000259" key="2">
    <source>
        <dbReference type="Pfam" id="PF13243"/>
    </source>
</evidence>
<dbReference type="AlphaFoldDB" id="A0A5C1ADH8"/>
<organism evidence="3 4">
    <name type="scientific">Limnoglobus roseus</name>
    <dbReference type="NCBI Taxonomy" id="2598579"/>
    <lineage>
        <taxon>Bacteria</taxon>
        <taxon>Pseudomonadati</taxon>
        <taxon>Planctomycetota</taxon>
        <taxon>Planctomycetia</taxon>
        <taxon>Gemmatales</taxon>
        <taxon>Gemmataceae</taxon>
        <taxon>Limnoglobus</taxon>
    </lineage>
</organism>
<dbReference type="Gene3D" id="1.50.10.20">
    <property type="match status" value="3"/>
</dbReference>
<accession>A0A5C1ADH8</accession>
<dbReference type="OrthoDB" id="255497at2"/>
<dbReference type="Proteomes" id="UP000324974">
    <property type="component" value="Chromosome"/>
</dbReference>